<keyword evidence="3" id="KW-0408">Iron</keyword>
<sequence length="116" mass="12190">MKIFVTLLGGAAAIFVAQAAFAAEGDVKKGKDVYEGTCIYCHGDNGKGEIPGTPNFNKADGVLSKSDAELITNITDGFESPGADMPMPAKGGNPDLSDEDVKNVMAYLRKEFGTKK</sequence>
<dbReference type="Gene3D" id="1.10.760.10">
    <property type="entry name" value="Cytochrome c-like domain"/>
    <property type="match status" value="1"/>
</dbReference>
<reference evidence="6" key="1">
    <citation type="submission" date="2018-06" db="EMBL/GenBank/DDBJ databases">
        <authorList>
            <person name="Zhirakovskaya E."/>
        </authorList>
    </citation>
    <scope>NUCLEOTIDE SEQUENCE</scope>
</reference>
<dbReference type="GO" id="GO:0020037">
    <property type="term" value="F:heme binding"/>
    <property type="evidence" value="ECO:0007669"/>
    <property type="project" value="InterPro"/>
</dbReference>
<dbReference type="GO" id="GO:0009055">
    <property type="term" value="F:electron transfer activity"/>
    <property type="evidence" value="ECO:0007669"/>
    <property type="project" value="InterPro"/>
</dbReference>
<keyword evidence="2" id="KW-0479">Metal-binding</keyword>
<evidence type="ECO:0000256" key="4">
    <source>
        <dbReference type="SAM" id="MobiDB-lite"/>
    </source>
</evidence>
<gene>
    <name evidence="6" type="ORF">MNBD_ALPHA06-284</name>
</gene>
<dbReference type="GO" id="GO:0046872">
    <property type="term" value="F:metal ion binding"/>
    <property type="evidence" value="ECO:0007669"/>
    <property type="project" value="UniProtKB-KW"/>
</dbReference>
<evidence type="ECO:0000259" key="5">
    <source>
        <dbReference type="PROSITE" id="PS51007"/>
    </source>
</evidence>
<dbReference type="Pfam" id="PF13442">
    <property type="entry name" value="Cytochrome_CBB3"/>
    <property type="match status" value="1"/>
</dbReference>
<dbReference type="PROSITE" id="PS51007">
    <property type="entry name" value="CYTC"/>
    <property type="match status" value="1"/>
</dbReference>
<evidence type="ECO:0000313" key="6">
    <source>
        <dbReference type="EMBL" id="VAV98674.1"/>
    </source>
</evidence>
<protein>
    <recommendedName>
        <fullName evidence="5">Cytochrome c domain-containing protein</fullName>
    </recommendedName>
</protein>
<dbReference type="InterPro" id="IPR009056">
    <property type="entry name" value="Cyt_c-like_dom"/>
</dbReference>
<dbReference type="AlphaFoldDB" id="A0A3B0RXR9"/>
<feature type="region of interest" description="Disordered" evidence="4">
    <location>
        <begin position="77"/>
        <end position="98"/>
    </location>
</feature>
<evidence type="ECO:0000256" key="2">
    <source>
        <dbReference type="ARBA" id="ARBA00022723"/>
    </source>
</evidence>
<dbReference type="InterPro" id="IPR036909">
    <property type="entry name" value="Cyt_c-like_dom_sf"/>
</dbReference>
<accession>A0A3B0RXR9</accession>
<dbReference type="EMBL" id="UOEE01000266">
    <property type="protein sequence ID" value="VAV98674.1"/>
    <property type="molecule type" value="Genomic_DNA"/>
</dbReference>
<organism evidence="6">
    <name type="scientific">hydrothermal vent metagenome</name>
    <dbReference type="NCBI Taxonomy" id="652676"/>
    <lineage>
        <taxon>unclassified sequences</taxon>
        <taxon>metagenomes</taxon>
        <taxon>ecological metagenomes</taxon>
    </lineage>
</organism>
<name>A0A3B0RXR9_9ZZZZ</name>
<proteinExistence type="predicted"/>
<evidence type="ECO:0000256" key="3">
    <source>
        <dbReference type="ARBA" id="ARBA00023004"/>
    </source>
</evidence>
<dbReference type="SUPFAM" id="SSF46626">
    <property type="entry name" value="Cytochrome c"/>
    <property type="match status" value="1"/>
</dbReference>
<evidence type="ECO:0000256" key="1">
    <source>
        <dbReference type="ARBA" id="ARBA00022617"/>
    </source>
</evidence>
<keyword evidence="1" id="KW-0349">Heme</keyword>
<feature type="domain" description="Cytochrome c" evidence="5">
    <location>
        <begin position="25"/>
        <end position="112"/>
    </location>
</feature>